<feature type="domain" description="FACT complex subunit SPT16 N-terminal lobe" evidence="3">
    <location>
        <begin position="337"/>
        <end position="503"/>
    </location>
</feature>
<dbReference type="EMBL" id="NQVE01000129">
    <property type="protein sequence ID" value="RAL45778.1"/>
    <property type="molecule type" value="Genomic_DNA"/>
</dbReference>
<dbReference type="GO" id="GO:0035101">
    <property type="term" value="C:FACT complex"/>
    <property type="evidence" value="ECO:0007669"/>
    <property type="project" value="UniProtKB-UniRule"/>
</dbReference>
<dbReference type="InterPro" id="IPR029148">
    <property type="entry name" value="FACT-SPT16_Nlobe"/>
</dbReference>
<feature type="region of interest" description="Disordered" evidence="2">
    <location>
        <begin position="622"/>
        <end position="643"/>
    </location>
</feature>
<sequence>MITELFKRRLSILYSSWRTDKDLWADSNILVICTRSQTSNLRSSQAFLWLFGQDLDDTAVVFTPYSIFFLCKQTSFSFMRTLVGCASALMKIPISVELMRKSDEAPFKLGKIVRSVRARLVSGDLNRPLTVGYIDNEIPKLEFLVNDYAKYRIVNVSSGVANVISEGVHGAGEVHGSILADDMQHKRGIKRSITDRMDALKLTDDLLEESLGKPENPNQNALFQRFENMALALGPSETSCEKSIDLKITLNTLEKLEKVDKPSSVVDQVGNTQSKLGAETGIESSTLGKEFRKEVDDTDSTNVRDHFSRTTEDPEKFKLGWEVGAVINEKEAEQGVLRELKKKLTLFYSSWRKYRKELWGECDVLVISTPPFGPTMDTSHPSISSSFYRWLLGHEFPNTTAVFMDHTIHFVCPSEYFARLRSLGTTITNVARVSVSIIQKFNADAELELVDVALYALRKHQVSHQPVIIGYIDRESLKSRFLDSCGAKLDEQRLQAVNVISALVKLINEEDESTSLQRQCSDTAEVELELAENYQQMCLLNNNNAIPASLISNELQNDKFLKEDSKRMLVIQKGEETKWVLEEVDNKLPTQFAQVNISVEDKSDDLFPPIEDNTESELVVDEGKSSNAEHGVRPEKEQEYCGSNEDADWEIIEKQHDGQEPVIANNSSWTRWMGKAFSSVAQGRLS</sequence>
<accession>A0A328DMA9</accession>
<evidence type="ECO:0000313" key="5">
    <source>
        <dbReference type="Proteomes" id="UP000249390"/>
    </source>
</evidence>
<reference evidence="4 5" key="1">
    <citation type="submission" date="2018-06" db="EMBL/GenBank/DDBJ databases">
        <title>The Genome of Cuscuta australis (Dodder) Provides Insight into the Evolution of Plant Parasitism.</title>
        <authorList>
            <person name="Liu H."/>
        </authorList>
    </citation>
    <scope>NUCLEOTIDE SEQUENCE [LARGE SCALE GENOMIC DNA]</scope>
    <source>
        <strain evidence="5">cv. Yunnan</strain>
        <tissue evidence="4">Vines</tissue>
    </source>
</reference>
<proteinExistence type="inferred from homology"/>
<evidence type="ECO:0000256" key="2">
    <source>
        <dbReference type="SAM" id="MobiDB-lite"/>
    </source>
</evidence>
<dbReference type="Gene3D" id="3.40.350.10">
    <property type="entry name" value="Creatinase/prolidase N-terminal domain"/>
    <property type="match status" value="2"/>
</dbReference>
<name>A0A328DMA9_9ASTE</name>
<feature type="compositionally biased region" description="Basic and acidic residues" evidence="2">
    <location>
        <begin position="630"/>
        <end position="639"/>
    </location>
</feature>
<dbReference type="GO" id="GO:0006281">
    <property type="term" value="P:DNA repair"/>
    <property type="evidence" value="ECO:0007669"/>
    <property type="project" value="UniProtKB-UniRule"/>
</dbReference>
<comment type="similarity">
    <text evidence="1">Belongs to the peptidase M24 family. SPT16 subfamily.</text>
</comment>
<evidence type="ECO:0000259" key="3">
    <source>
        <dbReference type="SMART" id="SM01285"/>
    </source>
</evidence>
<dbReference type="GO" id="GO:0006368">
    <property type="term" value="P:transcription elongation by RNA polymerase II"/>
    <property type="evidence" value="ECO:0007669"/>
    <property type="project" value="TreeGrafter"/>
</dbReference>
<comment type="function">
    <text evidence="1">Component of the FACT complex, a general chromatin factor that acts to reorganize nucleosomes. The FACT complex is involved in multiple processes that require DNA as a template such as mRNA elongation, DNA replication and DNA repair. During transcription elongation the FACT complex acts as a histone chaperone that both destabilizes and restores nucleosomal structure. It facilitates the passage of RNA polymerase II and transcription by promoting the dissociation of one histone H2A-H2B dimer from the nucleosome, then subsequently promotes the reestablishment of the nucleosome following the passage of RNA polymerase II.</text>
</comment>
<protein>
    <recommendedName>
        <fullName evidence="1">FACT complex subunit</fullName>
    </recommendedName>
</protein>
<dbReference type="InterPro" id="IPR040258">
    <property type="entry name" value="Spt16"/>
</dbReference>
<evidence type="ECO:0000313" key="4">
    <source>
        <dbReference type="EMBL" id="RAL45778.1"/>
    </source>
</evidence>
<organism evidence="4 5">
    <name type="scientific">Cuscuta australis</name>
    <dbReference type="NCBI Taxonomy" id="267555"/>
    <lineage>
        <taxon>Eukaryota</taxon>
        <taxon>Viridiplantae</taxon>
        <taxon>Streptophyta</taxon>
        <taxon>Embryophyta</taxon>
        <taxon>Tracheophyta</taxon>
        <taxon>Spermatophyta</taxon>
        <taxon>Magnoliopsida</taxon>
        <taxon>eudicotyledons</taxon>
        <taxon>Gunneridae</taxon>
        <taxon>Pentapetalae</taxon>
        <taxon>asterids</taxon>
        <taxon>lamiids</taxon>
        <taxon>Solanales</taxon>
        <taxon>Convolvulaceae</taxon>
        <taxon>Cuscuteae</taxon>
        <taxon>Cuscuta</taxon>
        <taxon>Cuscuta subgen. Grammica</taxon>
        <taxon>Cuscuta sect. Cleistogrammica</taxon>
    </lineage>
</organism>
<dbReference type="Proteomes" id="UP000249390">
    <property type="component" value="Unassembled WGS sequence"/>
</dbReference>
<evidence type="ECO:0000256" key="1">
    <source>
        <dbReference type="RuleBase" id="RU367052"/>
    </source>
</evidence>
<keyword evidence="1" id="KW-0805">Transcription regulation</keyword>
<dbReference type="InterPro" id="IPR029149">
    <property type="entry name" value="Creatin/AminoP/Spt16_N"/>
</dbReference>
<dbReference type="GO" id="GO:0031491">
    <property type="term" value="F:nucleosome binding"/>
    <property type="evidence" value="ECO:0007669"/>
    <property type="project" value="TreeGrafter"/>
</dbReference>
<comment type="subunit">
    <text evidence="1">Component of the FACT complex.</text>
</comment>
<keyword evidence="1" id="KW-0235">DNA replication</keyword>
<dbReference type="GO" id="GO:0006260">
    <property type="term" value="P:DNA replication"/>
    <property type="evidence" value="ECO:0007669"/>
    <property type="project" value="UniProtKB-KW"/>
</dbReference>
<feature type="domain" description="FACT complex subunit SPT16 N-terminal lobe" evidence="3">
    <location>
        <begin position="1"/>
        <end position="160"/>
    </location>
</feature>
<dbReference type="SMART" id="SM01285">
    <property type="entry name" value="FACT-Spt16_Nlob"/>
    <property type="match status" value="2"/>
</dbReference>
<dbReference type="AlphaFoldDB" id="A0A328DMA9"/>
<keyword evidence="1" id="KW-0804">Transcription</keyword>
<dbReference type="PANTHER" id="PTHR13980:SF21">
    <property type="entry name" value="FACT COMPLEX SUBUNIT"/>
    <property type="match status" value="1"/>
</dbReference>
<keyword evidence="1" id="KW-0158">Chromosome</keyword>
<dbReference type="Pfam" id="PF14826">
    <property type="entry name" value="FACT-Spt16_Nlob"/>
    <property type="match status" value="2"/>
</dbReference>
<keyword evidence="5" id="KW-1185">Reference proteome</keyword>
<comment type="caution">
    <text evidence="4">The sequence shown here is derived from an EMBL/GenBank/DDBJ whole genome shotgun (WGS) entry which is preliminary data.</text>
</comment>
<keyword evidence="1" id="KW-0539">Nucleus</keyword>
<gene>
    <name evidence="4" type="ORF">DM860_009642</name>
</gene>
<keyword evidence="1" id="KW-0234">DNA repair</keyword>
<comment type="subcellular location">
    <subcellularLocation>
        <location evidence="1">Nucleus</location>
    </subcellularLocation>
    <subcellularLocation>
        <location evidence="1">Chromosome</location>
    </subcellularLocation>
</comment>
<keyword evidence="1" id="KW-0227">DNA damage</keyword>
<dbReference type="PANTHER" id="PTHR13980">
    <property type="entry name" value="CDC68 RELATED"/>
    <property type="match status" value="1"/>
</dbReference>